<sequence length="312" mass="35027">MSANLVPLCDKSNKPRLLAINFLSTCYSNTCTRIHHQQPVSQLEYHQPSLPSLLAIVDSAIAAKDARSPPSSKDIFKDFSKTKMVKSSYATVSMMRCFKVRYSTHSFPPLPGKVKSTPPYSISTIWVIFNMTIGRNGKFKPLDTVAHLNDQLQFSAQLISTDLDHQNNSTSKLRYKVHRMKSAFSLTSKRANRSFASSTENHDLILPISNNLPLVQRLQKAQPTGQYAANSKQATPARNKHTVMSKAALIESAIELRGCHQEQFYRNGRQISLHSTKRSNPPACRHDTTAYSQRMGFWGGTILPTSPLRYPF</sequence>
<protein>
    <submittedName>
        <fullName evidence="1">Uncharacterized protein</fullName>
    </submittedName>
</protein>
<keyword evidence="2" id="KW-1185">Reference proteome</keyword>
<gene>
    <name evidence="1" type="ORF">P5673_001173</name>
</gene>
<accession>A0AAD9VGB3</accession>
<proteinExistence type="predicted"/>
<comment type="caution">
    <text evidence="1">The sequence shown here is derived from an EMBL/GenBank/DDBJ whole genome shotgun (WGS) entry which is preliminary data.</text>
</comment>
<evidence type="ECO:0000313" key="1">
    <source>
        <dbReference type="EMBL" id="KAK2573513.1"/>
    </source>
</evidence>
<dbReference type="AlphaFoldDB" id="A0AAD9VGB3"/>
<organism evidence="1 2">
    <name type="scientific">Acropora cervicornis</name>
    <name type="common">Staghorn coral</name>
    <dbReference type="NCBI Taxonomy" id="6130"/>
    <lineage>
        <taxon>Eukaryota</taxon>
        <taxon>Metazoa</taxon>
        <taxon>Cnidaria</taxon>
        <taxon>Anthozoa</taxon>
        <taxon>Hexacorallia</taxon>
        <taxon>Scleractinia</taxon>
        <taxon>Astrocoeniina</taxon>
        <taxon>Acroporidae</taxon>
        <taxon>Acropora</taxon>
    </lineage>
</organism>
<dbReference type="EMBL" id="JARQWQ010000002">
    <property type="protein sequence ID" value="KAK2573513.1"/>
    <property type="molecule type" value="Genomic_DNA"/>
</dbReference>
<reference evidence="1" key="2">
    <citation type="journal article" date="2023" name="Science">
        <title>Genomic signatures of disease resistance in endangered staghorn corals.</title>
        <authorList>
            <person name="Vollmer S.V."/>
            <person name="Selwyn J.D."/>
            <person name="Despard B.A."/>
            <person name="Roesel C.L."/>
        </authorList>
    </citation>
    <scope>NUCLEOTIDE SEQUENCE</scope>
    <source>
        <strain evidence="1">K2</strain>
    </source>
</reference>
<dbReference type="Proteomes" id="UP001249851">
    <property type="component" value="Unassembled WGS sequence"/>
</dbReference>
<reference evidence="1" key="1">
    <citation type="journal article" date="2023" name="G3 (Bethesda)">
        <title>Whole genome assembly and annotation of the endangered Caribbean coral Acropora cervicornis.</title>
        <authorList>
            <person name="Selwyn J.D."/>
            <person name="Vollmer S.V."/>
        </authorList>
    </citation>
    <scope>NUCLEOTIDE SEQUENCE</scope>
    <source>
        <strain evidence="1">K2</strain>
    </source>
</reference>
<name>A0AAD9VGB3_ACRCE</name>
<evidence type="ECO:0000313" key="2">
    <source>
        <dbReference type="Proteomes" id="UP001249851"/>
    </source>
</evidence>